<feature type="domain" description="RNA polymerase sigma factor 70 region 4 type 2" evidence="7">
    <location>
        <begin position="144"/>
        <end position="196"/>
    </location>
</feature>
<evidence type="ECO:0000256" key="1">
    <source>
        <dbReference type="ARBA" id="ARBA00010641"/>
    </source>
</evidence>
<dbReference type="GO" id="GO:0016987">
    <property type="term" value="F:sigma factor activity"/>
    <property type="evidence" value="ECO:0007669"/>
    <property type="project" value="UniProtKB-KW"/>
</dbReference>
<proteinExistence type="inferred from homology"/>
<evidence type="ECO:0000256" key="4">
    <source>
        <dbReference type="ARBA" id="ARBA00023125"/>
    </source>
</evidence>
<dbReference type="InterPro" id="IPR039425">
    <property type="entry name" value="RNA_pol_sigma-70-like"/>
</dbReference>
<dbReference type="SUPFAM" id="SSF88659">
    <property type="entry name" value="Sigma3 and sigma4 domains of RNA polymerase sigma factors"/>
    <property type="match status" value="1"/>
</dbReference>
<dbReference type="NCBIfam" id="TIGR02937">
    <property type="entry name" value="sigma70-ECF"/>
    <property type="match status" value="1"/>
</dbReference>
<dbReference type="CDD" id="cd06171">
    <property type="entry name" value="Sigma70_r4"/>
    <property type="match status" value="1"/>
</dbReference>
<dbReference type="SUPFAM" id="SSF88946">
    <property type="entry name" value="Sigma2 domain of RNA polymerase sigma factors"/>
    <property type="match status" value="1"/>
</dbReference>
<dbReference type="InterPro" id="IPR013325">
    <property type="entry name" value="RNA_pol_sigma_r2"/>
</dbReference>
<name>A0A7C4GFH9_UNCW3</name>
<organism evidence="8">
    <name type="scientific">candidate division WOR-3 bacterium</name>
    <dbReference type="NCBI Taxonomy" id="2052148"/>
    <lineage>
        <taxon>Bacteria</taxon>
        <taxon>Bacteria division WOR-3</taxon>
    </lineage>
</organism>
<sequence length="205" mass="23492">MLEAVAEKRSLQVAVPALPVSDLELVRRFQAGKTEAFEELVRRYERKVYNIAYRMLGNEQDASEAMQDAFMRAFRFLSRFQFKSSFFTWLYRITTNVCLTRLRKRKPPETLSLDEPGGESGDVVLEIPDGKGSPEEVFRQKALRERLQAAVDGLPEEYRAVVVLRDLEGLSNEEASKVLKVSVPAVKSRLHRARLLLREELAAYL</sequence>
<keyword evidence="5" id="KW-0804">Transcription</keyword>
<evidence type="ECO:0000259" key="6">
    <source>
        <dbReference type="Pfam" id="PF04542"/>
    </source>
</evidence>
<comment type="caution">
    <text evidence="8">The sequence shown here is derived from an EMBL/GenBank/DDBJ whole genome shotgun (WGS) entry which is preliminary data.</text>
</comment>
<accession>A0A7C4GFH9</accession>
<dbReference type="InterPro" id="IPR013249">
    <property type="entry name" value="RNA_pol_sigma70_r4_t2"/>
</dbReference>
<dbReference type="PANTHER" id="PTHR43133:SF8">
    <property type="entry name" value="RNA POLYMERASE SIGMA FACTOR HI_1459-RELATED"/>
    <property type="match status" value="1"/>
</dbReference>
<dbReference type="Gene3D" id="1.10.10.10">
    <property type="entry name" value="Winged helix-like DNA-binding domain superfamily/Winged helix DNA-binding domain"/>
    <property type="match status" value="1"/>
</dbReference>
<dbReference type="InterPro" id="IPR014284">
    <property type="entry name" value="RNA_pol_sigma-70_dom"/>
</dbReference>
<feature type="domain" description="RNA polymerase sigma-70 region 2" evidence="6">
    <location>
        <begin position="40"/>
        <end position="106"/>
    </location>
</feature>
<evidence type="ECO:0000256" key="5">
    <source>
        <dbReference type="ARBA" id="ARBA00023163"/>
    </source>
</evidence>
<dbReference type="InterPro" id="IPR013324">
    <property type="entry name" value="RNA_pol_sigma_r3/r4-like"/>
</dbReference>
<dbReference type="Pfam" id="PF08281">
    <property type="entry name" value="Sigma70_r4_2"/>
    <property type="match status" value="1"/>
</dbReference>
<keyword evidence="3" id="KW-0731">Sigma factor</keyword>
<evidence type="ECO:0000313" key="8">
    <source>
        <dbReference type="EMBL" id="HGK28321.1"/>
    </source>
</evidence>
<dbReference type="PANTHER" id="PTHR43133">
    <property type="entry name" value="RNA POLYMERASE ECF-TYPE SIGMA FACTO"/>
    <property type="match status" value="1"/>
</dbReference>
<evidence type="ECO:0000256" key="3">
    <source>
        <dbReference type="ARBA" id="ARBA00023082"/>
    </source>
</evidence>
<dbReference type="GO" id="GO:0003677">
    <property type="term" value="F:DNA binding"/>
    <property type="evidence" value="ECO:0007669"/>
    <property type="project" value="UniProtKB-KW"/>
</dbReference>
<protein>
    <submittedName>
        <fullName evidence="8">Sigma-70 family RNA polymerase sigma factor</fullName>
    </submittedName>
</protein>
<dbReference type="Gene3D" id="1.10.1740.10">
    <property type="match status" value="1"/>
</dbReference>
<keyword evidence="4" id="KW-0238">DNA-binding</keyword>
<dbReference type="EMBL" id="DSUT01000103">
    <property type="protein sequence ID" value="HGK28321.1"/>
    <property type="molecule type" value="Genomic_DNA"/>
</dbReference>
<dbReference type="GO" id="GO:0006352">
    <property type="term" value="P:DNA-templated transcription initiation"/>
    <property type="evidence" value="ECO:0007669"/>
    <property type="project" value="InterPro"/>
</dbReference>
<dbReference type="AlphaFoldDB" id="A0A7C4GFH9"/>
<evidence type="ECO:0000256" key="2">
    <source>
        <dbReference type="ARBA" id="ARBA00023015"/>
    </source>
</evidence>
<comment type="similarity">
    <text evidence="1">Belongs to the sigma-70 factor family. ECF subfamily.</text>
</comment>
<keyword evidence="2" id="KW-0805">Transcription regulation</keyword>
<dbReference type="InterPro" id="IPR007627">
    <property type="entry name" value="RNA_pol_sigma70_r2"/>
</dbReference>
<dbReference type="Pfam" id="PF04542">
    <property type="entry name" value="Sigma70_r2"/>
    <property type="match status" value="1"/>
</dbReference>
<gene>
    <name evidence="8" type="ORF">ENS41_05130</name>
</gene>
<reference evidence="8" key="1">
    <citation type="journal article" date="2020" name="mSystems">
        <title>Genome- and Community-Level Interaction Insights into Carbon Utilization and Element Cycling Functions of Hydrothermarchaeota in Hydrothermal Sediment.</title>
        <authorList>
            <person name="Zhou Z."/>
            <person name="Liu Y."/>
            <person name="Xu W."/>
            <person name="Pan J."/>
            <person name="Luo Z.H."/>
            <person name="Li M."/>
        </authorList>
    </citation>
    <scope>NUCLEOTIDE SEQUENCE [LARGE SCALE GENOMIC DNA]</scope>
    <source>
        <strain evidence="8">SpSt-488</strain>
    </source>
</reference>
<evidence type="ECO:0000259" key="7">
    <source>
        <dbReference type="Pfam" id="PF08281"/>
    </source>
</evidence>
<dbReference type="InterPro" id="IPR036388">
    <property type="entry name" value="WH-like_DNA-bd_sf"/>
</dbReference>